<keyword evidence="3" id="KW-1185">Reference proteome</keyword>
<organism evidence="2 3">
    <name type="scientific">Ambispora gerdemannii</name>
    <dbReference type="NCBI Taxonomy" id="144530"/>
    <lineage>
        <taxon>Eukaryota</taxon>
        <taxon>Fungi</taxon>
        <taxon>Fungi incertae sedis</taxon>
        <taxon>Mucoromycota</taxon>
        <taxon>Glomeromycotina</taxon>
        <taxon>Glomeromycetes</taxon>
        <taxon>Archaeosporales</taxon>
        <taxon>Ambisporaceae</taxon>
        <taxon>Ambispora</taxon>
    </lineage>
</organism>
<dbReference type="OrthoDB" id="4638065at2759"/>
<sequence>MTAQEIFEENDNAQQNLLSGSMSLFSLSPSSASVSPANKKEEKDAYEFGNDRPTLHAPGWHSAGSPNETFTLVQDCTGKNDFEFRNLPFYSQVIFTSPTSQKELILGTSSIIATSDITSSINNNQKIHTFVHLFHKLLFEPEFAHIYLMAKEVLPLMEEIFSKKKKPNQKETSCHFHFHCGNWINSGCVPITNADLSTYSEKQANMIGNSIYPLIISLNDIVMMKMSQYYALMLDKFMKLSMPEWINWKPPIYQMARFNFHKHYIVSSSSLSNNKKLKCNEFFNIRSIATKFGFVAVFFIGDFTGGEILLKDFKVKIQVKPGDLLFFRGGIKYSIYDYVGTFGTIVLFTEEKIFI</sequence>
<dbReference type="Gene3D" id="3.60.130.30">
    <property type="match status" value="1"/>
</dbReference>
<accession>A0A9N8VWM3</accession>
<dbReference type="EMBL" id="CAJVPL010000226">
    <property type="protein sequence ID" value="CAG8468931.1"/>
    <property type="molecule type" value="Genomic_DNA"/>
</dbReference>
<reference evidence="2" key="1">
    <citation type="submission" date="2021-06" db="EMBL/GenBank/DDBJ databases">
        <authorList>
            <person name="Kallberg Y."/>
            <person name="Tangrot J."/>
            <person name="Rosling A."/>
        </authorList>
    </citation>
    <scope>NUCLEOTIDE SEQUENCE</scope>
    <source>
        <strain evidence="2">MT106</strain>
    </source>
</reference>
<comment type="caution">
    <text evidence="2">The sequence shown here is derived from an EMBL/GenBank/DDBJ whole genome shotgun (WGS) entry which is preliminary data.</text>
</comment>
<evidence type="ECO:0000256" key="1">
    <source>
        <dbReference type="SAM" id="MobiDB-lite"/>
    </source>
</evidence>
<feature type="compositionally biased region" description="Basic and acidic residues" evidence="1">
    <location>
        <begin position="38"/>
        <end position="51"/>
    </location>
</feature>
<evidence type="ECO:0000313" key="2">
    <source>
        <dbReference type="EMBL" id="CAG8468931.1"/>
    </source>
</evidence>
<dbReference type="Proteomes" id="UP000789831">
    <property type="component" value="Unassembled WGS sequence"/>
</dbReference>
<proteinExistence type="predicted"/>
<evidence type="ECO:0000313" key="3">
    <source>
        <dbReference type="Proteomes" id="UP000789831"/>
    </source>
</evidence>
<dbReference type="AlphaFoldDB" id="A0A9N8VWM3"/>
<gene>
    <name evidence="2" type="ORF">AGERDE_LOCUS2638</name>
</gene>
<name>A0A9N8VWM3_9GLOM</name>
<feature type="region of interest" description="Disordered" evidence="1">
    <location>
        <begin position="27"/>
        <end position="51"/>
    </location>
</feature>
<protein>
    <submittedName>
        <fullName evidence="2">11660_t:CDS:1</fullName>
    </submittedName>
</protein>